<dbReference type="AlphaFoldDB" id="A0A0B7BSR0"/>
<sequence>MKNTLKALTIGAWNVRTLLDNNKAERPERRTALVARELARYDIDIAALSETRLPDEGQLSEVGGGYTFFWSGRANTERRESGVGFAVKSHLVRGLTRLPKGVSDRVMTLQISLGEKKSATLLSVYAPTMTNPSEIKDGFYEDLDSAISAVPRSEKLIILGDFNARVGTDHRVWDGVLGVHGVGKCNSNGLLLLRLCAAHDLTITNSLFRLPTRNKTSWMHPRSKQWHLIDYVIVRKNDRRDVRVTKAMCGAECWTDHRLIVSKLNLRIKPRKRHQGRKPTKNLAVSKLKSSAVTESLIRDLDDKLKDLQFGKTSVDDDWTALRDTVYLSTSELIGHSVRKSHDWFDENDEEIKSILLTKHETYRAYQNDPSSSSKKTAFLDARRRAQERIRKLQDAWLSKKSDEIQIYADRHDFKRFYDALKTVYGPQQSHPTPILDADGARLLIDKPQILNRWAEHFRSVLNHPSTICYEAIERMPQVPINAKLDIPPTLAEVKKATSQMSSGKAPGADSIPTEVYKEGGPTLMLKLTELFTSIWCNERVPQELKDATIVHLYKRKGNRQACDNHRGISLLSIAGKILARVLLNRLIDHLEQDLLPETQCGFRAGRGTADMIFAARQLQEKCQEQHRNLYMVFVDLTKAFDTVNREGLWKIMEKFGCPRKFIKIVQQFHEGMMARVLDEGELSEAFHVTNGVKQGCVLAPTLFSMMFAAMLTDVFWEGDEHGVKIRYRTDGNLFNLRRLKSSTKVKESTISNLLFADDCALATNSEEEMQT</sequence>
<organism evidence="5">
    <name type="scientific">Arion vulgaris</name>
    <dbReference type="NCBI Taxonomy" id="1028688"/>
    <lineage>
        <taxon>Eukaryota</taxon>
        <taxon>Metazoa</taxon>
        <taxon>Spiralia</taxon>
        <taxon>Lophotrochozoa</taxon>
        <taxon>Mollusca</taxon>
        <taxon>Gastropoda</taxon>
        <taxon>Heterobranchia</taxon>
        <taxon>Euthyneura</taxon>
        <taxon>Panpulmonata</taxon>
        <taxon>Eupulmonata</taxon>
        <taxon>Stylommatophora</taxon>
        <taxon>Helicina</taxon>
        <taxon>Arionoidea</taxon>
        <taxon>Arionidae</taxon>
        <taxon>Arion</taxon>
    </lineage>
</organism>
<accession>A0A0B7BSR0</accession>
<dbReference type="CDD" id="cd09076">
    <property type="entry name" value="L1-EN"/>
    <property type="match status" value="1"/>
</dbReference>
<evidence type="ECO:0000313" key="3">
    <source>
        <dbReference type="EMBL" id="CEK96268.1"/>
    </source>
</evidence>
<proteinExistence type="predicted"/>
<dbReference type="InterPro" id="IPR000477">
    <property type="entry name" value="RT_dom"/>
</dbReference>
<dbReference type="EMBL" id="HACG01049402">
    <property type="protein sequence ID" value="CEK96267.1"/>
    <property type="molecule type" value="Transcribed_RNA"/>
</dbReference>
<gene>
    <name evidence="5" type="primary">ORF211275</name>
    <name evidence="2" type="synonym">ORF211244</name>
    <name evidence="3" type="synonym">ORF211249</name>
    <name evidence="4" type="synonym">ORF211261</name>
</gene>
<dbReference type="PROSITE" id="PS50878">
    <property type="entry name" value="RT_POL"/>
    <property type="match status" value="1"/>
</dbReference>
<dbReference type="InterPro" id="IPR005135">
    <property type="entry name" value="Endo/exonuclease/phosphatase"/>
</dbReference>
<dbReference type="Gene3D" id="3.60.10.10">
    <property type="entry name" value="Endonuclease/exonuclease/phosphatase"/>
    <property type="match status" value="1"/>
</dbReference>
<evidence type="ECO:0000313" key="2">
    <source>
        <dbReference type="EMBL" id="CEK96267.1"/>
    </source>
</evidence>
<dbReference type="EMBL" id="HACG01049403">
    <property type="protein sequence ID" value="CEK96268.1"/>
    <property type="molecule type" value="Transcribed_RNA"/>
</dbReference>
<dbReference type="EMBL" id="HACG01049409">
    <property type="protein sequence ID" value="CEK96274.1"/>
    <property type="molecule type" value="Transcribed_RNA"/>
</dbReference>
<protein>
    <recommendedName>
        <fullName evidence="1">Reverse transcriptase domain-containing protein</fullName>
    </recommendedName>
</protein>
<dbReference type="InterPro" id="IPR043502">
    <property type="entry name" value="DNA/RNA_pol_sf"/>
</dbReference>
<dbReference type="InterPro" id="IPR036691">
    <property type="entry name" value="Endo/exonu/phosph_ase_sf"/>
</dbReference>
<dbReference type="Pfam" id="PF00078">
    <property type="entry name" value="RVT_1"/>
    <property type="match status" value="1"/>
</dbReference>
<dbReference type="SUPFAM" id="SSF56219">
    <property type="entry name" value="DNase I-like"/>
    <property type="match status" value="1"/>
</dbReference>
<name>A0A0B7BSR0_9EUPU</name>
<dbReference type="Pfam" id="PF03372">
    <property type="entry name" value="Exo_endo_phos"/>
    <property type="match status" value="1"/>
</dbReference>
<feature type="domain" description="Reverse transcriptase" evidence="1">
    <location>
        <begin position="534"/>
        <end position="772"/>
    </location>
</feature>
<dbReference type="PANTHER" id="PTHR19446">
    <property type="entry name" value="REVERSE TRANSCRIPTASES"/>
    <property type="match status" value="1"/>
</dbReference>
<evidence type="ECO:0000313" key="4">
    <source>
        <dbReference type="EMBL" id="CEK96270.1"/>
    </source>
</evidence>
<dbReference type="GO" id="GO:0003824">
    <property type="term" value="F:catalytic activity"/>
    <property type="evidence" value="ECO:0007669"/>
    <property type="project" value="InterPro"/>
</dbReference>
<dbReference type="EMBL" id="HACG01049405">
    <property type="protein sequence ID" value="CEK96270.1"/>
    <property type="molecule type" value="Transcribed_RNA"/>
</dbReference>
<dbReference type="CDD" id="cd01650">
    <property type="entry name" value="RT_nLTR_like"/>
    <property type="match status" value="1"/>
</dbReference>
<evidence type="ECO:0000259" key="1">
    <source>
        <dbReference type="PROSITE" id="PS50878"/>
    </source>
</evidence>
<evidence type="ECO:0000313" key="5">
    <source>
        <dbReference type="EMBL" id="CEK96274.1"/>
    </source>
</evidence>
<reference evidence="5" key="1">
    <citation type="submission" date="2014-12" db="EMBL/GenBank/DDBJ databases">
        <title>Insight into the proteome of Arion vulgaris.</title>
        <authorList>
            <person name="Aradska J."/>
            <person name="Bulat T."/>
            <person name="Smidak R."/>
            <person name="Sarate P."/>
            <person name="Gangsoo J."/>
            <person name="Sialana F."/>
            <person name="Bilban M."/>
            <person name="Lubec G."/>
        </authorList>
    </citation>
    <scope>NUCLEOTIDE SEQUENCE</scope>
    <source>
        <tissue evidence="5">Skin</tissue>
    </source>
</reference>
<dbReference type="SUPFAM" id="SSF56672">
    <property type="entry name" value="DNA/RNA polymerases"/>
    <property type="match status" value="1"/>
</dbReference>